<accession>T1KAP5</accession>
<dbReference type="EMBL" id="CAEY01001941">
    <property type="status" value="NOT_ANNOTATED_CDS"/>
    <property type="molecule type" value="Genomic_DNA"/>
</dbReference>
<dbReference type="Proteomes" id="UP000015104">
    <property type="component" value="Unassembled WGS sequence"/>
</dbReference>
<organism evidence="1 2">
    <name type="scientific">Tetranychus urticae</name>
    <name type="common">Two-spotted spider mite</name>
    <dbReference type="NCBI Taxonomy" id="32264"/>
    <lineage>
        <taxon>Eukaryota</taxon>
        <taxon>Metazoa</taxon>
        <taxon>Ecdysozoa</taxon>
        <taxon>Arthropoda</taxon>
        <taxon>Chelicerata</taxon>
        <taxon>Arachnida</taxon>
        <taxon>Acari</taxon>
        <taxon>Acariformes</taxon>
        <taxon>Trombidiformes</taxon>
        <taxon>Prostigmata</taxon>
        <taxon>Eleutherengona</taxon>
        <taxon>Raphignathae</taxon>
        <taxon>Tetranychoidea</taxon>
        <taxon>Tetranychidae</taxon>
        <taxon>Tetranychus</taxon>
    </lineage>
</organism>
<reference evidence="2" key="1">
    <citation type="submission" date="2011-08" db="EMBL/GenBank/DDBJ databases">
        <authorList>
            <person name="Rombauts S."/>
        </authorList>
    </citation>
    <scope>NUCLEOTIDE SEQUENCE</scope>
    <source>
        <strain evidence="2">London</strain>
    </source>
</reference>
<keyword evidence="2" id="KW-1185">Reference proteome</keyword>
<protein>
    <submittedName>
        <fullName evidence="1">Uncharacterized protein</fullName>
    </submittedName>
</protein>
<evidence type="ECO:0000313" key="1">
    <source>
        <dbReference type="EnsemblMetazoa" id="tetur08g01220.1"/>
    </source>
</evidence>
<sequence>MDRACALRTKRFFKIKGSKIQLRFGGRVQLVRDSDASQHLAPTSIEKDKAI</sequence>
<name>T1KAP5_TETUR</name>
<dbReference type="EnsemblMetazoa" id="tetur08g01220.1">
    <property type="protein sequence ID" value="tetur08g01220.1"/>
    <property type="gene ID" value="tetur08g01220"/>
</dbReference>
<proteinExistence type="predicted"/>
<dbReference type="HOGENOM" id="CLU_3109010_0_0_1"/>
<dbReference type="AlphaFoldDB" id="T1KAP5"/>
<evidence type="ECO:0000313" key="2">
    <source>
        <dbReference type="Proteomes" id="UP000015104"/>
    </source>
</evidence>
<reference evidence="1" key="2">
    <citation type="submission" date="2015-06" db="UniProtKB">
        <authorList>
            <consortium name="EnsemblMetazoa"/>
        </authorList>
    </citation>
    <scope>IDENTIFICATION</scope>
</reference>